<sequence length="457" mass="55225">MDKSEVREFKKWLQSPIHNQREDVVQLFDYLMAGNHLYEDKFLEKERVYRKIFGKEPYNDAKLRQTVHFLFKSLEEYLYFKQYIQNDLHTRISLVESYRARGLEKMVKKNLDQVHRQLDEAEFRNEIYYRTNYEHQKEKYNHLSSQPKNAKINLQEVSDALDKTFIIEKLQWSCRGYFHQNLFRTQYDLGLLDAVLDKVEKNHMTEDPAIAIYYYVLKAITDEKDDQAYFEKLRSEINEYSRLFPHSQLREIYLMAINYCVRKMNAGVEGFAKETFEWYRLGISDEVLIDRGTLSPITFNNTVATAIKAGEFEWAEHFIDEWNAMLPESERENLSHFSRAKLFFEKKDYRRAMILLVQAEYNNILFNINAKSMLLKMYYEEGEMDALESLLDSFRIYIRRKEVLGYHRNRYLGLIKFTKKLLRVSPFEKEKVQKLREEIQNSNHPERQWLLERLDDM</sequence>
<gene>
    <name evidence="1" type="ORF">CRP01_02880</name>
</gene>
<dbReference type="Proteomes" id="UP000223913">
    <property type="component" value="Unassembled WGS sequence"/>
</dbReference>
<accession>A0A2D0NIF7</accession>
<comment type="caution">
    <text evidence="1">The sequence shown here is derived from an EMBL/GenBank/DDBJ whole genome shotgun (WGS) entry which is preliminary data.</text>
</comment>
<reference evidence="1 2" key="1">
    <citation type="submission" date="2017-10" db="EMBL/GenBank/DDBJ databases">
        <title>The draft genome sequence of Lewinella nigricans NBRC 102662.</title>
        <authorList>
            <person name="Wang K."/>
        </authorList>
    </citation>
    <scope>NUCLEOTIDE SEQUENCE [LARGE SCALE GENOMIC DNA]</scope>
    <source>
        <strain evidence="1 2">NBRC 102662</strain>
    </source>
</reference>
<dbReference type="AlphaFoldDB" id="A0A2D0NIF7"/>
<evidence type="ECO:0000313" key="2">
    <source>
        <dbReference type="Proteomes" id="UP000223913"/>
    </source>
</evidence>
<name>A0A2D0NIF7_FLAN2</name>
<dbReference type="EMBL" id="PDUD01000002">
    <property type="protein sequence ID" value="PHN08282.1"/>
    <property type="molecule type" value="Genomic_DNA"/>
</dbReference>
<organism evidence="1 2">
    <name type="scientific">Flavilitoribacter nigricans (strain ATCC 23147 / DSM 23189 / NBRC 102662 / NCIMB 1420 / SS-2)</name>
    <name type="common">Lewinella nigricans</name>
    <dbReference type="NCBI Taxonomy" id="1122177"/>
    <lineage>
        <taxon>Bacteria</taxon>
        <taxon>Pseudomonadati</taxon>
        <taxon>Bacteroidota</taxon>
        <taxon>Saprospiria</taxon>
        <taxon>Saprospirales</taxon>
        <taxon>Lewinellaceae</taxon>
        <taxon>Flavilitoribacter</taxon>
    </lineage>
</organism>
<keyword evidence="2" id="KW-1185">Reference proteome</keyword>
<evidence type="ECO:0000313" key="1">
    <source>
        <dbReference type="EMBL" id="PHN08282.1"/>
    </source>
</evidence>
<proteinExistence type="predicted"/>
<protein>
    <submittedName>
        <fullName evidence="1">Uncharacterized protein</fullName>
    </submittedName>
</protein>